<gene>
    <name evidence="7" type="ORF">PSON_ATCC_30995.1.T0810175</name>
</gene>
<name>A0A8S1PM49_9CILI</name>
<dbReference type="OrthoDB" id="302949at2759"/>
<evidence type="ECO:0000256" key="1">
    <source>
        <dbReference type="ARBA" id="ARBA00022723"/>
    </source>
</evidence>
<dbReference type="PROSITE" id="PS50089">
    <property type="entry name" value="ZF_RING_2"/>
    <property type="match status" value="1"/>
</dbReference>
<evidence type="ECO:0000256" key="3">
    <source>
        <dbReference type="ARBA" id="ARBA00022833"/>
    </source>
</evidence>
<keyword evidence="3" id="KW-0862">Zinc</keyword>
<evidence type="ECO:0000313" key="7">
    <source>
        <dbReference type="EMBL" id="CAD8104092.1"/>
    </source>
</evidence>
<evidence type="ECO:0000256" key="2">
    <source>
        <dbReference type="ARBA" id="ARBA00022771"/>
    </source>
</evidence>
<evidence type="ECO:0000256" key="5">
    <source>
        <dbReference type="SAM" id="Phobius"/>
    </source>
</evidence>
<organism evidence="7 8">
    <name type="scientific">Paramecium sonneborni</name>
    <dbReference type="NCBI Taxonomy" id="65129"/>
    <lineage>
        <taxon>Eukaryota</taxon>
        <taxon>Sar</taxon>
        <taxon>Alveolata</taxon>
        <taxon>Ciliophora</taxon>
        <taxon>Intramacronucleata</taxon>
        <taxon>Oligohymenophorea</taxon>
        <taxon>Peniculida</taxon>
        <taxon>Parameciidae</taxon>
        <taxon>Paramecium</taxon>
    </lineage>
</organism>
<proteinExistence type="predicted"/>
<dbReference type="AlphaFoldDB" id="A0A8S1PM49"/>
<evidence type="ECO:0000259" key="6">
    <source>
        <dbReference type="PROSITE" id="PS50089"/>
    </source>
</evidence>
<dbReference type="GO" id="GO:0016567">
    <property type="term" value="P:protein ubiquitination"/>
    <property type="evidence" value="ECO:0007669"/>
    <property type="project" value="InterPro"/>
</dbReference>
<feature type="transmembrane region" description="Helical" evidence="5">
    <location>
        <begin position="388"/>
        <end position="421"/>
    </location>
</feature>
<evidence type="ECO:0000313" key="8">
    <source>
        <dbReference type="Proteomes" id="UP000692954"/>
    </source>
</evidence>
<protein>
    <recommendedName>
        <fullName evidence="6">RING-type domain-containing protein</fullName>
    </recommendedName>
</protein>
<reference evidence="7" key="1">
    <citation type="submission" date="2021-01" db="EMBL/GenBank/DDBJ databases">
        <authorList>
            <consortium name="Genoscope - CEA"/>
            <person name="William W."/>
        </authorList>
    </citation>
    <scope>NUCLEOTIDE SEQUENCE</scope>
</reference>
<dbReference type="InterPro" id="IPR031127">
    <property type="entry name" value="E3_UB_ligase_RBR"/>
</dbReference>
<dbReference type="InterPro" id="IPR017907">
    <property type="entry name" value="Znf_RING_CS"/>
</dbReference>
<keyword evidence="8" id="KW-1185">Reference proteome</keyword>
<dbReference type="PROSITE" id="PS00518">
    <property type="entry name" value="ZF_RING_1"/>
    <property type="match status" value="1"/>
</dbReference>
<dbReference type="GO" id="GO:0008270">
    <property type="term" value="F:zinc ion binding"/>
    <property type="evidence" value="ECO:0007669"/>
    <property type="project" value="UniProtKB-KW"/>
</dbReference>
<keyword evidence="5" id="KW-0812">Transmembrane</keyword>
<evidence type="ECO:0000256" key="4">
    <source>
        <dbReference type="PROSITE-ProRule" id="PRU00175"/>
    </source>
</evidence>
<keyword evidence="5" id="KW-0472">Membrane</keyword>
<dbReference type="InterPro" id="IPR001841">
    <property type="entry name" value="Znf_RING"/>
</dbReference>
<dbReference type="GO" id="GO:0004842">
    <property type="term" value="F:ubiquitin-protein transferase activity"/>
    <property type="evidence" value="ECO:0007669"/>
    <property type="project" value="InterPro"/>
</dbReference>
<dbReference type="EMBL" id="CAJJDN010000081">
    <property type="protein sequence ID" value="CAD8104092.1"/>
    <property type="molecule type" value="Genomic_DNA"/>
</dbReference>
<comment type="caution">
    <text evidence="7">The sequence shown here is derived from an EMBL/GenBank/DDBJ whole genome shotgun (WGS) entry which is preliminary data.</text>
</comment>
<sequence>MDQAILINAENENNKQFEEELSLSIKQEQHEKSNQNLYCNLCSLYHPKLLNYSTLERELNICQFCNDIINSFQKQNMNSETFKNCKYSQEIEIQVLNQGKFYNLKYGECNICTSPNTILIKINYCNHYYCDQCLSIYINLNNNNCRKLQCPFLNCTYEINDYMIFQYLQYDDIKNWSKFSYNQFCYQKKCKAKFILQPYNNLQQLNIFQYNNLNQCGMCKQKFCSICWTKHDGKCDFDKLFLKYIKEKKILKCPYCFSFTEPNNCSENNDPCRQYKVNWQQCYVCNHLFCLDCKGPLQLFESIPNSETLTCISCKKKEKNILFIFSRVISQLSFKVILILLFYIAVIFIVAFLACGFIIVLGIYIALHQLIQVTKWVFNLVKNRASHFNNGILIAFSPIIIILMLISIVILYIIGFIPLLIYNIKQYFYLDD</sequence>
<keyword evidence="2 4" id="KW-0863">Zinc-finger</keyword>
<keyword evidence="5" id="KW-1133">Transmembrane helix</keyword>
<keyword evidence="1" id="KW-0479">Metal-binding</keyword>
<dbReference type="PANTHER" id="PTHR11685">
    <property type="entry name" value="RBR FAMILY RING FINGER AND IBR DOMAIN-CONTAINING"/>
    <property type="match status" value="1"/>
</dbReference>
<feature type="transmembrane region" description="Helical" evidence="5">
    <location>
        <begin position="336"/>
        <end position="367"/>
    </location>
</feature>
<accession>A0A8S1PM49</accession>
<dbReference type="Proteomes" id="UP000692954">
    <property type="component" value="Unassembled WGS sequence"/>
</dbReference>
<feature type="domain" description="RING-type" evidence="6">
    <location>
        <begin position="109"/>
        <end position="154"/>
    </location>
</feature>